<feature type="transmembrane region" description="Helical" evidence="7">
    <location>
        <begin position="32"/>
        <end position="53"/>
    </location>
</feature>
<feature type="transmembrane region" description="Helical" evidence="7">
    <location>
        <begin position="172"/>
        <end position="191"/>
    </location>
</feature>
<evidence type="ECO:0000256" key="1">
    <source>
        <dbReference type="ARBA" id="ARBA00004651"/>
    </source>
</evidence>
<dbReference type="SMART" id="SM00382">
    <property type="entry name" value="AAA"/>
    <property type="match status" value="1"/>
</dbReference>
<dbReference type="InterPro" id="IPR011527">
    <property type="entry name" value="ABC1_TM_dom"/>
</dbReference>
<comment type="caution">
    <text evidence="10">The sequence shown here is derived from an EMBL/GenBank/DDBJ whole genome shotgun (WGS) entry which is preliminary data.</text>
</comment>
<evidence type="ECO:0000313" key="10">
    <source>
        <dbReference type="EMBL" id="KGY10432.1"/>
    </source>
</evidence>
<feature type="transmembrane region" description="Helical" evidence="7">
    <location>
        <begin position="139"/>
        <end position="166"/>
    </location>
</feature>
<dbReference type="PROSITE" id="PS00211">
    <property type="entry name" value="ABC_TRANSPORTER_1"/>
    <property type="match status" value="1"/>
</dbReference>
<dbReference type="Gene3D" id="3.40.50.300">
    <property type="entry name" value="P-loop containing nucleotide triphosphate hydrolases"/>
    <property type="match status" value="1"/>
</dbReference>
<dbReference type="RefSeq" id="WP_038188961.1">
    <property type="nucleotide sequence ID" value="NZ_JRWP01000004.1"/>
</dbReference>
<dbReference type="InterPro" id="IPR027417">
    <property type="entry name" value="P-loop_NTPase"/>
</dbReference>
<dbReference type="PANTHER" id="PTHR43394:SF1">
    <property type="entry name" value="ATP-BINDING CASSETTE SUB-FAMILY B MEMBER 10, MITOCHONDRIAL"/>
    <property type="match status" value="1"/>
</dbReference>
<protein>
    <submittedName>
        <fullName evidence="10">ABC transporter ATP-binding protein</fullName>
    </submittedName>
</protein>
<dbReference type="GO" id="GO:0090374">
    <property type="term" value="P:oligopeptide export from mitochondrion"/>
    <property type="evidence" value="ECO:0007669"/>
    <property type="project" value="TreeGrafter"/>
</dbReference>
<dbReference type="SUPFAM" id="SSF90123">
    <property type="entry name" value="ABC transporter transmembrane region"/>
    <property type="match status" value="1"/>
</dbReference>
<dbReference type="FunFam" id="3.40.50.300:FF:000218">
    <property type="entry name" value="Multidrug ABC transporter ATP-binding protein"/>
    <property type="match status" value="1"/>
</dbReference>
<reference evidence="10 11" key="1">
    <citation type="submission" date="2014-10" db="EMBL/GenBank/DDBJ databases">
        <title>Genome sequencing of Vibrio sinaloensis T08.</title>
        <authorList>
            <person name="Chan K.-G."/>
            <person name="Mohamad N.I."/>
        </authorList>
    </citation>
    <scope>NUCLEOTIDE SEQUENCE [LARGE SCALE GENOMIC DNA]</scope>
    <source>
        <strain evidence="10 11">T08</strain>
    </source>
</reference>
<dbReference type="Pfam" id="PF00664">
    <property type="entry name" value="ABC_membrane"/>
    <property type="match status" value="1"/>
</dbReference>
<dbReference type="Gene3D" id="1.20.1560.10">
    <property type="entry name" value="ABC transporter type 1, transmembrane domain"/>
    <property type="match status" value="1"/>
</dbReference>
<comment type="subcellular location">
    <subcellularLocation>
        <location evidence="1">Cell membrane</location>
        <topology evidence="1">Multi-pass membrane protein</topology>
    </subcellularLocation>
</comment>
<dbReference type="CDD" id="cd03249">
    <property type="entry name" value="ABC_MTABC3_MDL1_MDL2"/>
    <property type="match status" value="1"/>
</dbReference>
<sequence>MPAESAAVDGKSKNLAILLELVTFIKPYKLKVAAALLALIFTASLTLSVGYGVRILIDQGFAQQSTQELTGAIQFILTITVLISIGTFFRFYLVSSVGERVSADIRLAVFNHVIGLHPSYFETNGSGDIMSRLTTDTTLLQSIIGSSFSMAMRSALMCVGAVIMLFATNVKLTLIVLASVPFVLVPILFYGRRVRALSRQSQDSMSDVGSYAGEAIEHIKTVQSYSYENHEQRAFSKEVERAYDIGRRRVKQRAILISGVIVIVFSAIAGMLWVGGNDVIEGTMSAGDLGAFVFYAIMVASSVATISEVLGELQRAAGATERLIEILHVENHIAPPNGQVHDIEGLSSQVSFENVTFHYPSRPQHPAIEQLNLVANEGKVLALVGPSGAGKTTLFELLQRFYDPSEGKVTLGGVDVRCFDPSALRQQMALVPQQPALFSHDVMHNIRYGNPDATDEQVIEAAKKAHAHDFITKLPEGYASFLGERGVRLSGGQKQRIAIARAILKDPAILLLDEATSALDSESEHHVQQALEQLMKGRTTIIIAHRLSTIQHADQIAVLDQGRLVDIGRHNDLMQSCELYQRLVELQFKSIH</sequence>
<evidence type="ECO:0000259" key="9">
    <source>
        <dbReference type="PROSITE" id="PS50929"/>
    </source>
</evidence>
<keyword evidence="2 7" id="KW-0812">Transmembrane</keyword>
<dbReference type="SUPFAM" id="SSF52540">
    <property type="entry name" value="P-loop containing nucleoside triphosphate hydrolases"/>
    <property type="match status" value="1"/>
</dbReference>
<keyword evidence="5 7" id="KW-1133">Transmembrane helix</keyword>
<evidence type="ECO:0000259" key="8">
    <source>
        <dbReference type="PROSITE" id="PS50893"/>
    </source>
</evidence>
<feature type="domain" description="ABC transporter" evidence="8">
    <location>
        <begin position="350"/>
        <end position="586"/>
    </location>
</feature>
<dbReference type="AlphaFoldDB" id="A0A0A5HXZ4"/>
<dbReference type="CDD" id="cd18575">
    <property type="entry name" value="ABC_6TM_bac_exporter_ABCB8_10_like"/>
    <property type="match status" value="1"/>
</dbReference>
<dbReference type="GO" id="GO:0016887">
    <property type="term" value="F:ATP hydrolysis activity"/>
    <property type="evidence" value="ECO:0007669"/>
    <property type="project" value="InterPro"/>
</dbReference>
<gene>
    <name evidence="10" type="ORF">NM06_04365</name>
</gene>
<dbReference type="InterPro" id="IPR011918">
    <property type="entry name" value="ABC_MsbA_ATP-bd"/>
</dbReference>
<dbReference type="Pfam" id="PF00005">
    <property type="entry name" value="ABC_tran"/>
    <property type="match status" value="1"/>
</dbReference>
<evidence type="ECO:0000256" key="3">
    <source>
        <dbReference type="ARBA" id="ARBA00022741"/>
    </source>
</evidence>
<feature type="transmembrane region" description="Helical" evidence="7">
    <location>
        <begin position="254"/>
        <end position="274"/>
    </location>
</feature>
<dbReference type="InterPro" id="IPR039421">
    <property type="entry name" value="Type_1_exporter"/>
</dbReference>
<evidence type="ECO:0000256" key="4">
    <source>
        <dbReference type="ARBA" id="ARBA00022840"/>
    </source>
</evidence>
<dbReference type="GO" id="GO:0005524">
    <property type="term" value="F:ATP binding"/>
    <property type="evidence" value="ECO:0007669"/>
    <property type="project" value="UniProtKB-KW"/>
</dbReference>
<feature type="transmembrane region" description="Helical" evidence="7">
    <location>
        <begin position="73"/>
        <end position="93"/>
    </location>
</feature>
<dbReference type="Proteomes" id="UP000030451">
    <property type="component" value="Unassembled WGS sequence"/>
</dbReference>
<dbReference type="PROSITE" id="PS50893">
    <property type="entry name" value="ABC_TRANSPORTER_2"/>
    <property type="match status" value="1"/>
</dbReference>
<dbReference type="NCBIfam" id="TIGR02204">
    <property type="entry name" value="MsbA_rel"/>
    <property type="match status" value="1"/>
</dbReference>
<dbReference type="GO" id="GO:0015421">
    <property type="term" value="F:ABC-type oligopeptide transporter activity"/>
    <property type="evidence" value="ECO:0007669"/>
    <property type="project" value="TreeGrafter"/>
</dbReference>
<keyword evidence="6 7" id="KW-0472">Membrane</keyword>
<dbReference type="InterPro" id="IPR036640">
    <property type="entry name" value="ABC1_TM_sf"/>
</dbReference>
<dbReference type="PANTHER" id="PTHR43394">
    <property type="entry name" value="ATP-DEPENDENT PERMEASE MDL1, MITOCHONDRIAL"/>
    <property type="match status" value="1"/>
</dbReference>
<evidence type="ECO:0000256" key="6">
    <source>
        <dbReference type="ARBA" id="ARBA00023136"/>
    </source>
</evidence>
<evidence type="ECO:0000256" key="2">
    <source>
        <dbReference type="ARBA" id="ARBA00022692"/>
    </source>
</evidence>
<dbReference type="OrthoDB" id="9806127at2"/>
<dbReference type="PROSITE" id="PS50929">
    <property type="entry name" value="ABC_TM1F"/>
    <property type="match status" value="1"/>
</dbReference>
<dbReference type="InterPro" id="IPR003439">
    <property type="entry name" value="ABC_transporter-like_ATP-bd"/>
</dbReference>
<keyword evidence="3" id="KW-0547">Nucleotide-binding</keyword>
<dbReference type="STRING" id="379097.SE23_06175"/>
<name>A0A0A5HXZ4_PHOS4</name>
<accession>A0A0A5HXZ4</accession>
<evidence type="ECO:0000313" key="11">
    <source>
        <dbReference type="Proteomes" id="UP000030451"/>
    </source>
</evidence>
<keyword evidence="4 10" id="KW-0067">ATP-binding</keyword>
<dbReference type="GO" id="GO:0005886">
    <property type="term" value="C:plasma membrane"/>
    <property type="evidence" value="ECO:0007669"/>
    <property type="project" value="UniProtKB-SubCell"/>
</dbReference>
<feature type="transmembrane region" description="Helical" evidence="7">
    <location>
        <begin position="286"/>
        <end position="306"/>
    </location>
</feature>
<feature type="domain" description="ABC transmembrane type-1" evidence="9">
    <location>
        <begin position="33"/>
        <end position="315"/>
    </location>
</feature>
<evidence type="ECO:0000256" key="5">
    <source>
        <dbReference type="ARBA" id="ARBA00022989"/>
    </source>
</evidence>
<evidence type="ECO:0000256" key="7">
    <source>
        <dbReference type="SAM" id="Phobius"/>
    </source>
</evidence>
<dbReference type="InterPro" id="IPR003593">
    <property type="entry name" value="AAA+_ATPase"/>
</dbReference>
<dbReference type="EMBL" id="JRWP01000004">
    <property type="protein sequence ID" value="KGY10432.1"/>
    <property type="molecule type" value="Genomic_DNA"/>
</dbReference>
<organism evidence="10 11">
    <name type="scientific">Photobacterium sp. (strain ATCC 43367)</name>
    <dbReference type="NCBI Taxonomy" id="379097"/>
    <lineage>
        <taxon>Bacteria</taxon>
        <taxon>Pseudomonadati</taxon>
        <taxon>Pseudomonadota</taxon>
        <taxon>Gammaproteobacteria</taxon>
        <taxon>Vibrionales</taxon>
        <taxon>Vibrionaceae</taxon>
        <taxon>Vibrio</taxon>
        <taxon>Vibrio oreintalis group</taxon>
    </lineage>
</organism>
<proteinExistence type="predicted"/>
<dbReference type="InterPro" id="IPR017871">
    <property type="entry name" value="ABC_transporter-like_CS"/>
</dbReference>